<dbReference type="Gene3D" id="3.90.226.10">
    <property type="entry name" value="2-enoyl-CoA Hydratase, Chain A, domain 1"/>
    <property type="match status" value="1"/>
</dbReference>
<dbReference type="EMBL" id="SDMP01000016">
    <property type="protein sequence ID" value="RYR03329.1"/>
    <property type="molecule type" value="Genomic_DNA"/>
</dbReference>
<gene>
    <name evidence="2" type="ORF">Ahy_B06g082212</name>
</gene>
<proteinExistence type="predicted"/>
<feature type="compositionally biased region" description="Basic and acidic residues" evidence="1">
    <location>
        <begin position="31"/>
        <end position="48"/>
    </location>
</feature>
<organism evidence="2 3">
    <name type="scientific">Arachis hypogaea</name>
    <name type="common">Peanut</name>
    <dbReference type="NCBI Taxonomy" id="3818"/>
    <lineage>
        <taxon>Eukaryota</taxon>
        <taxon>Viridiplantae</taxon>
        <taxon>Streptophyta</taxon>
        <taxon>Embryophyta</taxon>
        <taxon>Tracheophyta</taxon>
        <taxon>Spermatophyta</taxon>
        <taxon>Magnoliopsida</taxon>
        <taxon>eudicotyledons</taxon>
        <taxon>Gunneridae</taxon>
        <taxon>Pentapetalae</taxon>
        <taxon>rosids</taxon>
        <taxon>fabids</taxon>
        <taxon>Fabales</taxon>
        <taxon>Fabaceae</taxon>
        <taxon>Papilionoideae</taxon>
        <taxon>50 kb inversion clade</taxon>
        <taxon>dalbergioids sensu lato</taxon>
        <taxon>Dalbergieae</taxon>
        <taxon>Pterocarpus clade</taxon>
        <taxon>Arachis</taxon>
    </lineage>
</organism>
<reference evidence="2 3" key="1">
    <citation type="submission" date="2019-01" db="EMBL/GenBank/DDBJ databases">
        <title>Sequencing of cultivated peanut Arachis hypogaea provides insights into genome evolution and oil improvement.</title>
        <authorList>
            <person name="Chen X."/>
        </authorList>
    </citation>
    <scope>NUCLEOTIDE SEQUENCE [LARGE SCALE GENOMIC DNA]</scope>
    <source>
        <strain evidence="3">cv. Fuhuasheng</strain>
        <tissue evidence="2">Leaves</tissue>
    </source>
</reference>
<comment type="caution">
    <text evidence="2">The sequence shown here is derived from an EMBL/GenBank/DDBJ whole genome shotgun (WGS) entry which is preliminary data.</text>
</comment>
<name>A0A444YNA3_ARAHY</name>
<keyword evidence="3" id="KW-1185">Reference proteome</keyword>
<dbReference type="STRING" id="3818.A0A444YNA3"/>
<feature type="compositionally biased region" description="Gly residues" evidence="1">
    <location>
        <begin position="1"/>
        <end position="10"/>
    </location>
</feature>
<evidence type="ECO:0000313" key="3">
    <source>
        <dbReference type="Proteomes" id="UP000289738"/>
    </source>
</evidence>
<accession>A0A444YNA3</accession>
<protein>
    <submittedName>
        <fullName evidence="2">Uncharacterized protein</fullName>
    </submittedName>
</protein>
<dbReference type="AlphaFoldDB" id="A0A444YNA3"/>
<dbReference type="Proteomes" id="UP000289738">
    <property type="component" value="Chromosome B06"/>
</dbReference>
<evidence type="ECO:0000256" key="1">
    <source>
        <dbReference type="SAM" id="MobiDB-lite"/>
    </source>
</evidence>
<feature type="region of interest" description="Disordered" evidence="1">
    <location>
        <begin position="1"/>
        <end position="63"/>
    </location>
</feature>
<evidence type="ECO:0000313" key="2">
    <source>
        <dbReference type="EMBL" id="RYR03329.1"/>
    </source>
</evidence>
<sequence>MCAGGKGAAGSSGNAISGAPTIAPLPPPQQGDHDAAANDNKDYRDLSNRIETSVDPGTWNPMEEDMVSTDLIKFHSEEKFYKNCMDSYKKKDRIN</sequence>